<dbReference type="HOGENOM" id="CLU_1255817_0_0_1"/>
<dbReference type="RefSeq" id="XP_002548337.1">
    <property type="nucleotide sequence ID" value="XM_002548291.1"/>
</dbReference>
<sequence length="244" mass="28640">MPIYIKECKNPPFFNSFFFLFYFLLFTSFLNFLLFFLVYIRLAMSYQYPTKFAPVSTNLNLFTSSFDHKNKNEQISHTNLPIHKQFNSIEFNSDPLAEILNLSRQKIKNYTLKYPEEPQIELPTDDDKENSQFMIPRLTQSTPVKQQPPQMKPVKPKTAHKVDNLACHADNILRMAIDSTIISSNSFTINSFDEEDEDDEDNHLDIHEHSLIELLKSKSSFRDLRRKRSTLRFDINADDINSVL</sequence>
<dbReference type="AlphaFoldDB" id="C5M8B2"/>
<keyword evidence="1" id="KW-0812">Transmembrane</keyword>
<keyword evidence="1" id="KW-1133">Transmembrane helix</keyword>
<dbReference type="GeneID" id="8297357"/>
<evidence type="ECO:0000256" key="1">
    <source>
        <dbReference type="SAM" id="Phobius"/>
    </source>
</evidence>
<dbReference type="Proteomes" id="UP000002037">
    <property type="component" value="Unassembled WGS sequence"/>
</dbReference>
<accession>C5M8B2</accession>
<protein>
    <submittedName>
        <fullName evidence="2">Uncharacterized protein</fullName>
    </submittedName>
</protein>
<name>C5M8B2_CANTT</name>
<reference evidence="2 3" key="1">
    <citation type="journal article" date="2009" name="Nature">
        <title>Evolution of pathogenicity and sexual reproduction in eight Candida genomes.</title>
        <authorList>
            <person name="Butler G."/>
            <person name="Rasmussen M.D."/>
            <person name="Lin M.F."/>
            <person name="Santos M.A."/>
            <person name="Sakthikumar S."/>
            <person name="Munro C.A."/>
            <person name="Rheinbay E."/>
            <person name="Grabherr M."/>
            <person name="Forche A."/>
            <person name="Reedy J.L."/>
            <person name="Agrafioti I."/>
            <person name="Arnaud M.B."/>
            <person name="Bates S."/>
            <person name="Brown A.J."/>
            <person name="Brunke S."/>
            <person name="Costanzo M.C."/>
            <person name="Fitzpatrick D.A."/>
            <person name="de Groot P.W."/>
            <person name="Harris D."/>
            <person name="Hoyer L.L."/>
            <person name="Hube B."/>
            <person name="Klis F.M."/>
            <person name="Kodira C."/>
            <person name="Lennard N."/>
            <person name="Logue M.E."/>
            <person name="Martin R."/>
            <person name="Neiman A.M."/>
            <person name="Nikolaou E."/>
            <person name="Quail M.A."/>
            <person name="Quinn J."/>
            <person name="Santos M.C."/>
            <person name="Schmitzberger F.F."/>
            <person name="Sherlock G."/>
            <person name="Shah P."/>
            <person name="Silverstein K.A."/>
            <person name="Skrzypek M.S."/>
            <person name="Soll D."/>
            <person name="Staggs R."/>
            <person name="Stansfield I."/>
            <person name="Stumpf M.P."/>
            <person name="Sudbery P.E."/>
            <person name="Srikantha T."/>
            <person name="Zeng Q."/>
            <person name="Berman J."/>
            <person name="Berriman M."/>
            <person name="Heitman J."/>
            <person name="Gow N.A."/>
            <person name="Lorenz M.C."/>
            <person name="Birren B.W."/>
            <person name="Kellis M."/>
            <person name="Cuomo C.A."/>
        </authorList>
    </citation>
    <scope>NUCLEOTIDE SEQUENCE [LARGE SCALE GENOMIC DNA]</scope>
    <source>
        <strain evidence="3">ATCC MYA-3404 / T1</strain>
    </source>
</reference>
<dbReference type="KEGG" id="ctp:CTRG_02634"/>
<evidence type="ECO:0000313" key="2">
    <source>
        <dbReference type="EMBL" id="EER33816.1"/>
    </source>
</evidence>
<proteinExistence type="predicted"/>
<keyword evidence="3" id="KW-1185">Reference proteome</keyword>
<organism evidence="2 3">
    <name type="scientific">Candida tropicalis (strain ATCC MYA-3404 / T1)</name>
    <name type="common">Yeast</name>
    <dbReference type="NCBI Taxonomy" id="294747"/>
    <lineage>
        <taxon>Eukaryota</taxon>
        <taxon>Fungi</taxon>
        <taxon>Dikarya</taxon>
        <taxon>Ascomycota</taxon>
        <taxon>Saccharomycotina</taxon>
        <taxon>Pichiomycetes</taxon>
        <taxon>Debaryomycetaceae</taxon>
        <taxon>Candida/Lodderomyces clade</taxon>
        <taxon>Candida</taxon>
    </lineage>
</organism>
<evidence type="ECO:0000313" key="3">
    <source>
        <dbReference type="Proteomes" id="UP000002037"/>
    </source>
</evidence>
<dbReference type="VEuPathDB" id="FungiDB:CTRG_02634"/>
<dbReference type="EMBL" id="GG692397">
    <property type="protein sequence ID" value="EER33816.1"/>
    <property type="molecule type" value="Genomic_DNA"/>
</dbReference>
<feature type="transmembrane region" description="Helical" evidence="1">
    <location>
        <begin position="20"/>
        <end position="42"/>
    </location>
</feature>
<keyword evidence="1" id="KW-0472">Membrane</keyword>
<gene>
    <name evidence="2" type="ORF">CTRG_02634</name>
</gene>
<dbReference type="OrthoDB" id="4096130at2759"/>